<dbReference type="EC" id="2.5.1.18" evidence="4"/>
<evidence type="ECO:0000313" key="4">
    <source>
        <dbReference type="EMBL" id="SPL65597.1"/>
    </source>
</evidence>
<evidence type="ECO:0000259" key="3">
    <source>
        <dbReference type="PROSITE" id="PS50405"/>
    </source>
</evidence>
<evidence type="ECO:0000256" key="1">
    <source>
        <dbReference type="RuleBase" id="RU003494"/>
    </source>
</evidence>
<dbReference type="Gene3D" id="3.40.30.10">
    <property type="entry name" value="Glutaredoxin"/>
    <property type="match status" value="1"/>
</dbReference>
<name>A0A2P9HNB7_9HYPH</name>
<organism evidence="4 5">
    <name type="scientific">Ochrobactrum soli</name>
    <dbReference type="NCBI Taxonomy" id="2448455"/>
    <lineage>
        <taxon>Bacteria</taxon>
        <taxon>Pseudomonadati</taxon>
        <taxon>Pseudomonadota</taxon>
        <taxon>Alphaproteobacteria</taxon>
        <taxon>Hyphomicrobiales</taxon>
        <taxon>Brucellaceae</taxon>
        <taxon>Brucella/Ochrobactrum group</taxon>
        <taxon>Ochrobactrum</taxon>
    </lineage>
</organism>
<dbReference type="Pfam" id="PF00043">
    <property type="entry name" value="GST_C"/>
    <property type="match status" value="1"/>
</dbReference>
<dbReference type="InterPro" id="IPR036249">
    <property type="entry name" value="Thioredoxin-like_sf"/>
</dbReference>
<dbReference type="RefSeq" id="WP_109369205.1">
    <property type="nucleotide sequence ID" value="NZ_OOFM01000005.1"/>
</dbReference>
<feature type="domain" description="GST N-terminal" evidence="2">
    <location>
        <begin position="1"/>
        <end position="81"/>
    </location>
</feature>
<dbReference type="PANTHER" id="PTHR44051:SF21">
    <property type="entry name" value="GLUTATHIONE S-TRANSFERASE FAMILY PROTEIN"/>
    <property type="match status" value="1"/>
</dbReference>
<dbReference type="Proteomes" id="UP000246073">
    <property type="component" value="Unassembled WGS sequence"/>
</dbReference>
<dbReference type="InterPro" id="IPR040079">
    <property type="entry name" value="Glutathione_S-Trfase"/>
</dbReference>
<dbReference type="Gene3D" id="1.20.1050.10">
    <property type="match status" value="1"/>
</dbReference>
<evidence type="ECO:0000313" key="5">
    <source>
        <dbReference type="Proteomes" id="UP000246073"/>
    </source>
</evidence>
<dbReference type="InterPro" id="IPR010987">
    <property type="entry name" value="Glutathione-S-Trfase_C-like"/>
</dbReference>
<dbReference type="GO" id="GO:0004364">
    <property type="term" value="F:glutathione transferase activity"/>
    <property type="evidence" value="ECO:0007669"/>
    <property type="project" value="UniProtKB-EC"/>
</dbReference>
<dbReference type="CDD" id="cd03046">
    <property type="entry name" value="GST_N_GTT1_like"/>
    <property type="match status" value="1"/>
</dbReference>
<dbReference type="InterPro" id="IPR004046">
    <property type="entry name" value="GST_C"/>
</dbReference>
<accession>A0A2P9HNB7</accession>
<dbReference type="PROSITE" id="PS50404">
    <property type="entry name" value="GST_NTER"/>
    <property type="match status" value="1"/>
</dbReference>
<dbReference type="InterPro" id="IPR036282">
    <property type="entry name" value="Glutathione-S-Trfase_C_sf"/>
</dbReference>
<dbReference type="CDD" id="cd03207">
    <property type="entry name" value="GST_C_8"/>
    <property type="match status" value="1"/>
</dbReference>
<dbReference type="SUPFAM" id="SSF52833">
    <property type="entry name" value="Thioredoxin-like"/>
    <property type="match status" value="1"/>
</dbReference>
<dbReference type="AlphaFoldDB" id="A0A2P9HNB7"/>
<dbReference type="PANTHER" id="PTHR44051">
    <property type="entry name" value="GLUTATHIONE S-TRANSFERASE-RELATED"/>
    <property type="match status" value="1"/>
</dbReference>
<dbReference type="SFLD" id="SFLDS00019">
    <property type="entry name" value="Glutathione_Transferase_(cytos"/>
    <property type="match status" value="1"/>
</dbReference>
<dbReference type="InterPro" id="IPR004045">
    <property type="entry name" value="Glutathione_S-Trfase_N"/>
</dbReference>
<feature type="domain" description="GST C-terminal" evidence="3">
    <location>
        <begin position="85"/>
        <end position="201"/>
    </location>
</feature>
<comment type="similarity">
    <text evidence="1">Belongs to the GST superfamily.</text>
</comment>
<keyword evidence="4" id="KW-0808">Transferase</keyword>
<reference evidence="5" key="1">
    <citation type="submission" date="2017-12" db="EMBL/GenBank/DDBJ databases">
        <authorList>
            <person name="Diaz M."/>
        </authorList>
    </citation>
    <scope>NUCLEOTIDE SEQUENCE [LARGE SCALE GENOMIC DNA]</scope>
    <source>
        <strain evidence="5">FI11154</strain>
    </source>
</reference>
<dbReference type="SUPFAM" id="SSF47616">
    <property type="entry name" value="GST C-terminal domain-like"/>
    <property type="match status" value="1"/>
</dbReference>
<sequence length="205" mass="22589">MADLTLFTNPMSRGRIARWMLEETGKPYDVQILDFGPPMKGPEFCAVNPMGKVPALRHGEAIVTEAAAVCAYLAVTFPEAGLAPHPDERADFYRWMFFAAGPLEAALSNRSMGFEVPPERERMMGYGNYDSVVATLEKAVSRHPYITGNRFTAADVYVGSHIGWGMMFGSLPHRPAFDAYWERLQARPAAKRAAELDDAAVKAAS</sequence>
<dbReference type="EMBL" id="OOFM01000005">
    <property type="protein sequence ID" value="SPL65597.1"/>
    <property type="molecule type" value="Genomic_DNA"/>
</dbReference>
<dbReference type="PROSITE" id="PS50405">
    <property type="entry name" value="GST_CTER"/>
    <property type="match status" value="1"/>
</dbReference>
<dbReference type="SFLD" id="SFLDG00358">
    <property type="entry name" value="Main_(cytGST)"/>
    <property type="match status" value="1"/>
</dbReference>
<dbReference type="SFLD" id="SFLDG01150">
    <property type="entry name" value="Main.1:_Beta-like"/>
    <property type="match status" value="1"/>
</dbReference>
<proteinExistence type="inferred from homology"/>
<gene>
    <name evidence="4" type="ORF">OHAE_1464</name>
</gene>
<dbReference type="Pfam" id="PF02798">
    <property type="entry name" value="GST_N"/>
    <property type="match status" value="1"/>
</dbReference>
<protein>
    <submittedName>
        <fullName evidence="4">Glutathione S-transferase</fullName>
        <ecNumber evidence="4">2.5.1.18</ecNumber>
    </submittedName>
</protein>
<evidence type="ECO:0000259" key="2">
    <source>
        <dbReference type="PROSITE" id="PS50404"/>
    </source>
</evidence>